<organism evidence="2 3">
    <name type="scientific">Mycena pura</name>
    <dbReference type="NCBI Taxonomy" id="153505"/>
    <lineage>
        <taxon>Eukaryota</taxon>
        <taxon>Fungi</taxon>
        <taxon>Dikarya</taxon>
        <taxon>Basidiomycota</taxon>
        <taxon>Agaricomycotina</taxon>
        <taxon>Agaricomycetes</taxon>
        <taxon>Agaricomycetidae</taxon>
        <taxon>Agaricales</taxon>
        <taxon>Marasmiineae</taxon>
        <taxon>Mycenaceae</taxon>
        <taxon>Mycena</taxon>
    </lineage>
</organism>
<dbReference type="EMBL" id="JARJCW010000029">
    <property type="protein sequence ID" value="KAJ7210162.1"/>
    <property type="molecule type" value="Genomic_DNA"/>
</dbReference>
<name>A0AAD6VDX1_9AGAR</name>
<evidence type="ECO:0000313" key="3">
    <source>
        <dbReference type="Proteomes" id="UP001219525"/>
    </source>
</evidence>
<accession>A0AAD6VDX1</accession>
<dbReference type="Proteomes" id="UP001219525">
    <property type="component" value="Unassembled WGS sequence"/>
</dbReference>
<feature type="region of interest" description="Disordered" evidence="1">
    <location>
        <begin position="160"/>
        <end position="183"/>
    </location>
</feature>
<reference evidence="2" key="1">
    <citation type="submission" date="2023-03" db="EMBL/GenBank/DDBJ databases">
        <title>Massive genome expansion in bonnet fungi (Mycena s.s.) driven by repeated elements and novel gene families across ecological guilds.</title>
        <authorList>
            <consortium name="Lawrence Berkeley National Laboratory"/>
            <person name="Harder C.B."/>
            <person name="Miyauchi S."/>
            <person name="Viragh M."/>
            <person name="Kuo A."/>
            <person name="Thoen E."/>
            <person name="Andreopoulos B."/>
            <person name="Lu D."/>
            <person name="Skrede I."/>
            <person name="Drula E."/>
            <person name="Henrissat B."/>
            <person name="Morin E."/>
            <person name="Kohler A."/>
            <person name="Barry K."/>
            <person name="LaButti K."/>
            <person name="Morin E."/>
            <person name="Salamov A."/>
            <person name="Lipzen A."/>
            <person name="Mereny Z."/>
            <person name="Hegedus B."/>
            <person name="Baldrian P."/>
            <person name="Stursova M."/>
            <person name="Weitz H."/>
            <person name="Taylor A."/>
            <person name="Grigoriev I.V."/>
            <person name="Nagy L.G."/>
            <person name="Martin F."/>
            <person name="Kauserud H."/>
        </authorList>
    </citation>
    <scope>NUCLEOTIDE SEQUENCE</scope>
    <source>
        <strain evidence="2">9144</strain>
    </source>
</reference>
<protein>
    <submittedName>
        <fullName evidence="2">Uncharacterized protein</fullName>
    </submittedName>
</protein>
<evidence type="ECO:0000313" key="2">
    <source>
        <dbReference type="EMBL" id="KAJ7210162.1"/>
    </source>
</evidence>
<proteinExistence type="predicted"/>
<comment type="caution">
    <text evidence="2">The sequence shown here is derived from an EMBL/GenBank/DDBJ whole genome shotgun (WGS) entry which is preliminary data.</text>
</comment>
<gene>
    <name evidence="2" type="ORF">GGX14DRAFT_394957</name>
</gene>
<dbReference type="AlphaFoldDB" id="A0AAD6VDX1"/>
<sequence>MVIIVRKYHESIILQVEHCQMWCTVHTQCSVIKQNSPYSPTGSPGFNSQHPKLNEVIVFFFAGAATQAGRTGKTSSDVVPYAVYSPCIDIHRPATTSHPACACARFRLRRKHLHRSLQPQPYNPSTIKNLLEEIAEVHWWIDAAQERPRHWLRSDAHHDRETAGDTTHVRHHSSVPLLRQPSPAPYSVPSLPLALEPALAAPGPLGLG</sequence>
<evidence type="ECO:0000256" key="1">
    <source>
        <dbReference type="SAM" id="MobiDB-lite"/>
    </source>
</evidence>
<keyword evidence="3" id="KW-1185">Reference proteome</keyword>